<dbReference type="PROSITE" id="PS51186">
    <property type="entry name" value="GNAT"/>
    <property type="match status" value="1"/>
</dbReference>
<dbReference type="PANTHER" id="PTHR43800:SF1">
    <property type="entry name" value="PEPTIDYL-LYSINE N-ACETYLTRANSFERASE YJAB"/>
    <property type="match status" value="1"/>
</dbReference>
<feature type="domain" description="N-acetyltransferase" evidence="3">
    <location>
        <begin position="22"/>
        <end position="164"/>
    </location>
</feature>
<dbReference type="EMBL" id="CDNY01000003">
    <property type="protein sequence ID" value="CEO32578.1"/>
    <property type="molecule type" value="Genomic_DNA"/>
</dbReference>
<keyword evidence="2 4" id="KW-0012">Acyltransferase</keyword>
<dbReference type="AlphaFoldDB" id="A0A9P1KZW9"/>
<organism evidence="4 5">
    <name type="scientific">Paraclostridium sordellii</name>
    <name type="common">Clostridium sordellii</name>
    <dbReference type="NCBI Taxonomy" id="1505"/>
    <lineage>
        <taxon>Bacteria</taxon>
        <taxon>Bacillati</taxon>
        <taxon>Bacillota</taxon>
        <taxon>Clostridia</taxon>
        <taxon>Peptostreptococcales</taxon>
        <taxon>Peptostreptococcaceae</taxon>
        <taxon>Paraclostridium</taxon>
    </lineage>
</organism>
<evidence type="ECO:0000313" key="5">
    <source>
        <dbReference type="Proteomes" id="UP000049685"/>
    </source>
</evidence>
<keyword evidence="1 4" id="KW-0808">Transferase</keyword>
<dbReference type="SUPFAM" id="SSF55729">
    <property type="entry name" value="Acyl-CoA N-acyltransferases (Nat)"/>
    <property type="match status" value="1"/>
</dbReference>
<evidence type="ECO:0000256" key="2">
    <source>
        <dbReference type="ARBA" id="ARBA00023315"/>
    </source>
</evidence>
<sequence>MIFIKTLYKIINVGNIEGKLVNMIRKLENKDIDKIMDIWLKSTIKAHDFIEEKYWKDNYNTVKNIYIPMADSFVYEDDKGIKGFISIINNEFIGALFVDTDNQGSGIGKKLIDYVMHKYNHLSLAVYKENKKSLEFYISRGFKIIKEQLNEDSGYEEYIMEKSI</sequence>
<accession>A0A9P1KZW9</accession>
<protein>
    <submittedName>
        <fullName evidence="4">Acetyltransferase</fullName>
        <ecNumber evidence="4">2.3.1.-</ecNumber>
    </submittedName>
</protein>
<evidence type="ECO:0000259" key="3">
    <source>
        <dbReference type="PROSITE" id="PS51186"/>
    </source>
</evidence>
<dbReference type="CDD" id="cd04301">
    <property type="entry name" value="NAT_SF"/>
    <property type="match status" value="1"/>
</dbReference>
<proteinExistence type="predicted"/>
<dbReference type="EC" id="2.3.1.-" evidence="4"/>
<evidence type="ECO:0000256" key="1">
    <source>
        <dbReference type="ARBA" id="ARBA00022679"/>
    </source>
</evidence>
<dbReference type="RefSeq" id="WP_330373964.1">
    <property type="nucleotide sequence ID" value="NZ_CELI01000003.1"/>
</dbReference>
<dbReference type="Proteomes" id="UP000049685">
    <property type="component" value="Unassembled WGS sequence"/>
</dbReference>
<comment type="caution">
    <text evidence="4">The sequence shown here is derived from an EMBL/GenBank/DDBJ whole genome shotgun (WGS) entry which is preliminary data.</text>
</comment>
<dbReference type="Pfam" id="PF13673">
    <property type="entry name" value="Acetyltransf_10"/>
    <property type="match status" value="1"/>
</dbReference>
<dbReference type="InterPro" id="IPR016181">
    <property type="entry name" value="Acyl_CoA_acyltransferase"/>
</dbReference>
<name>A0A9P1KZW9_PARSO</name>
<dbReference type="GO" id="GO:0016747">
    <property type="term" value="F:acyltransferase activity, transferring groups other than amino-acyl groups"/>
    <property type="evidence" value="ECO:0007669"/>
    <property type="project" value="InterPro"/>
</dbReference>
<dbReference type="InterPro" id="IPR000182">
    <property type="entry name" value="GNAT_dom"/>
</dbReference>
<dbReference type="Gene3D" id="3.40.630.30">
    <property type="match status" value="1"/>
</dbReference>
<reference evidence="5" key="1">
    <citation type="submission" date="2015-01" db="EMBL/GenBank/DDBJ databases">
        <authorList>
            <person name="Aslett A.Martin."/>
            <person name="De Silva Nishadi"/>
        </authorList>
    </citation>
    <scope>NUCLEOTIDE SEQUENCE [LARGE SCALE GENOMIC DNA]</scope>
    <source>
        <strain evidence="5">UMC4404</strain>
    </source>
</reference>
<dbReference type="NCBIfam" id="NF007853">
    <property type="entry name" value="PRK10562.1"/>
    <property type="match status" value="1"/>
</dbReference>
<gene>
    <name evidence="4" type="primary">yjaB</name>
    <name evidence="4" type="ORF">UMC4404_05581</name>
</gene>
<evidence type="ECO:0000313" key="4">
    <source>
        <dbReference type="EMBL" id="CEO32578.1"/>
    </source>
</evidence>
<dbReference type="PANTHER" id="PTHR43800">
    <property type="entry name" value="PEPTIDYL-LYSINE N-ACETYLTRANSFERASE YJAB"/>
    <property type="match status" value="1"/>
</dbReference>